<dbReference type="PANTHER" id="PTHR36439">
    <property type="entry name" value="BLL4334 PROTEIN"/>
    <property type="match status" value="1"/>
</dbReference>
<dbReference type="InterPro" id="IPR012545">
    <property type="entry name" value="DUF1697"/>
</dbReference>
<dbReference type="Pfam" id="PF08002">
    <property type="entry name" value="DUF1697"/>
    <property type="match status" value="1"/>
</dbReference>
<dbReference type="EMBL" id="BAAAPU010000004">
    <property type="protein sequence ID" value="GAA1974804.1"/>
    <property type="molecule type" value="Genomic_DNA"/>
</dbReference>
<protein>
    <submittedName>
        <fullName evidence="1">DUF1697 domain-containing protein</fullName>
    </submittedName>
</protein>
<dbReference type="Gene3D" id="3.30.70.1280">
    <property type="entry name" value="SP0830-like domains"/>
    <property type="match status" value="1"/>
</dbReference>
<evidence type="ECO:0000313" key="1">
    <source>
        <dbReference type="EMBL" id="GAA1974804.1"/>
    </source>
</evidence>
<accession>A0ABN2RU50</accession>
<organism evidence="1 2">
    <name type="scientific">Terrabacter lapilli</name>
    <dbReference type="NCBI Taxonomy" id="436231"/>
    <lineage>
        <taxon>Bacteria</taxon>
        <taxon>Bacillati</taxon>
        <taxon>Actinomycetota</taxon>
        <taxon>Actinomycetes</taxon>
        <taxon>Micrococcales</taxon>
        <taxon>Intrasporangiaceae</taxon>
        <taxon>Terrabacter</taxon>
    </lineage>
</organism>
<proteinExistence type="predicted"/>
<dbReference type="PIRSF" id="PIRSF008502">
    <property type="entry name" value="UCP008502"/>
    <property type="match status" value="1"/>
</dbReference>
<reference evidence="1 2" key="1">
    <citation type="journal article" date="2019" name="Int. J. Syst. Evol. Microbiol.">
        <title>The Global Catalogue of Microorganisms (GCM) 10K type strain sequencing project: providing services to taxonomists for standard genome sequencing and annotation.</title>
        <authorList>
            <consortium name="The Broad Institute Genomics Platform"/>
            <consortium name="The Broad Institute Genome Sequencing Center for Infectious Disease"/>
            <person name="Wu L."/>
            <person name="Ma J."/>
        </authorList>
    </citation>
    <scope>NUCLEOTIDE SEQUENCE [LARGE SCALE GENOMIC DNA]</scope>
    <source>
        <strain evidence="1 2">JCM 15628</strain>
    </source>
</reference>
<sequence length="179" mass="19587">MATFVAFLRAVNVGQRWVKMERLRSHLTANGFVDVVTHIQSGNVRVTTPMRSASRVESTLRQLISDEFGFDVPVIVRTPSDLARTAQEADSLESPLGAQARRYVTFTTGGISASGRVALEEWDEPGERAVVLRSDVVLFLTKPAHGVKLTNARLERLTGATGTARDLKVVRALAEKWGA</sequence>
<dbReference type="SUPFAM" id="SSF160379">
    <property type="entry name" value="SP0830-like"/>
    <property type="match status" value="1"/>
</dbReference>
<keyword evidence="2" id="KW-1185">Reference proteome</keyword>
<dbReference type="RefSeq" id="WP_344059790.1">
    <property type="nucleotide sequence ID" value="NZ_BAAAPU010000004.1"/>
</dbReference>
<dbReference type="PANTHER" id="PTHR36439:SF1">
    <property type="entry name" value="DUF1697 DOMAIN-CONTAINING PROTEIN"/>
    <property type="match status" value="1"/>
</dbReference>
<comment type="caution">
    <text evidence="1">The sequence shown here is derived from an EMBL/GenBank/DDBJ whole genome shotgun (WGS) entry which is preliminary data.</text>
</comment>
<name>A0ABN2RU50_9MICO</name>
<dbReference type="Proteomes" id="UP001500013">
    <property type="component" value="Unassembled WGS sequence"/>
</dbReference>
<gene>
    <name evidence="1" type="ORF">GCM10009817_13740</name>
</gene>
<evidence type="ECO:0000313" key="2">
    <source>
        <dbReference type="Proteomes" id="UP001500013"/>
    </source>
</evidence>